<dbReference type="EMBL" id="CP071793">
    <property type="protein sequence ID" value="QTD51608.1"/>
    <property type="molecule type" value="Genomic_DNA"/>
</dbReference>
<comment type="similarity">
    <text evidence="1">Belongs to the CutA family.</text>
</comment>
<evidence type="ECO:0000313" key="2">
    <source>
        <dbReference type="EMBL" id="QTD51608.1"/>
    </source>
</evidence>
<dbReference type="GO" id="GO:0005507">
    <property type="term" value="F:copper ion binding"/>
    <property type="evidence" value="ECO:0007669"/>
    <property type="project" value="TreeGrafter"/>
</dbReference>
<evidence type="ECO:0000256" key="1">
    <source>
        <dbReference type="ARBA" id="ARBA00010169"/>
    </source>
</evidence>
<name>A0A8A4TRG6_SULCO</name>
<dbReference type="Proteomes" id="UP000663929">
    <property type="component" value="Chromosome"/>
</dbReference>
<evidence type="ECO:0000313" key="3">
    <source>
        <dbReference type="Proteomes" id="UP000663929"/>
    </source>
</evidence>
<dbReference type="RefSeq" id="WP_237381736.1">
    <property type="nucleotide sequence ID" value="NZ_CP071793.1"/>
</dbReference>
<dbReference type="KEGG" id="scor:J3U87_03985"/>
<dbReference type="SUPFAM" id="SSF54913">
    <property type="entry name" value="GlnB-like"/>
    <property type="match status" value="1"/>
</dbReference>
<dbReference type="Gene3D" id="3.30.70.120">
    <property type="match status" value="1"/>
</dbReference>
<protein>
    <submittedName>
        <fullName evidence="2">Divalent-cation tolerance protein CutA</fullName>
    </submittedName>
</protein>
<dbReference type="PANTHER" id="PTHR23419">
    <property type="entry name" value="DIVALENT CATION TOLERANCE CUTA-RELATED"/>
    <property type="match status" value="1"/>
</dbReference>
<organism evidence="2 3">
    <name type="scientific">Sulfidibacter corallicola</name>
    <dbReference type="NCBI Taxonomy" id="2818388"/>
    <lineage>
        <taxon>Bacteria</taxon>
        <taxon>Pseudomonadati</taxon>
        <taxon>Acidobacteriota</taxon>
        <taxon>Holophagae</taxon>
        <taxon>Acanthopleuribacterales</taxon>
        <taxon>Acanthopleuribacteraceae</taxon>
        <taxon>Sulfidibacter</taxon>
    </lineage>
</organism>
<dbReference type="InterPro" id="IPR004323">
    <property type="entry name" value="Ion_tolerance_CutA"/>
</dbReference>
<dbReference type="GO" id="GO:0010038">
    <property type="term" value="P:response to metal ion"/>
    <property type="evidence" value="ECO:0007669"/>
    <property type="project" value="InterPro"/>
</dbReference>
<proteinExistence type="inferred from homology"/>
<dbReference type="InterPro" id="IPR011322">
    <property type="entry name" value="N-reg_PII-like_a/b"/>
</dbReference>
<dbReference type="Pfam" id="PF03091">
    <property type="entry name" value="CutA1"/>
    <property type="match status" value="1"/>
</dbReference>
<reference evidence="2" key="1">
    <citation type="submission" date="2021-03" db="EMBL/GenBank/DDBJ databases">
        <title>Acanthopleuribacteraceae sp. M133.</title>
        <authorList>
            <person name="Wang G."/>
        </authorList>
    </citation>
    <scope>NUCLEOTIDE SEQUENCE</scope>
    <source>
        <strain evidence="2">M133</strain>
    </source>
</reference>
<sequence>MSRHQEFRWIYITCSDKAEARHIARTLLEERLVACANIFDAITSMYWWEGEIQEDQEAVVIAKSRADRFTDVKDRVRDLHSYSVPCVIALPIQEGNPDYLSWLVKETGAARD</sequence>
<dbReference type="PANTHER" id="PTHR23419:SF8">
    <property type="entry name" value="FI09726P"/>
    <property type="match status" value="1"/>
</dbReference>
<accession>A0A8A4TRG6</accession>
<keyword evidence="3" id="KW-1185">Reference proteome</keyword>
<dbReference type="AlphaFoldDB" id="A0A8A4TRG6"/>
<dbReference type="InterPro" id="IPR015867">
    <property type="entry name" value="N-reg_PII/ATP_PRibTrfase_C"/>
</dbReference>
<gene>
    <name evidence="2" type="ORF">J3U87_03985</name>
</gene>